<dbReference type="FunFam" id="1.25.40.10:FF:001175">
    <property type="entry name" value="Pentatricopeptide repeat-containing protein At1g19720"/>
    <property type="match status" value="1"/>
</dbReference>
<dbReference type="GO" id="GO:0003723">
    <property type="term" value="F:RNA binding"/>
    <property type="evidence" value="ECO:0007669"/>
    <property type="project" value="InterPro"/>
</dbReference>
<dbReference type="AlphaFoldDB" id="A0A7J7DKT6"/>
<dbReference type="PANTHER" id="PTHR47926">
    <property type="entry name" value="PENTATRICOPEPTIDE REPEAT-CONTAINING PROTEIN"/>
    <property type="match status" value="1"/>
</dbReference>
<feature type="repeat" description="PPR" evidence="2">
    <location>
        <begin position="437"/>
        <end position="471"/>
    </location>
</feature>
<dbReference type="FunFam" id="1.25.40.10:FF:000090">
    <property type="entry name" value="Pentatricopeptide repeat-containing protein, chloroplastic"/>
    <property type="match status" value="1"/>
</dbReference>
<dbReference type="OrthoDB" id="185373at2759"/>
<evidence type="ECO:0000313" key="4">
    <source>
        <dbReference type="EMBL" id="KAF5746686.1"/>
    </source>
</evidence>
<dbReference type="InterPro" id="IPR011990">
    <property type="entry name" value="TPR-like_helical_dom_sf"/>
</dbReference>
<gene>
    <name evidence="4" type="ORF">HS088_TW06G00858</name>
</gene>
<dbReference type="Pfam" id="PF20431">
    <property type="entry name" value="E_motif"/>
    <property type="match status" value="1"/>
</dbReference>
<organism evidence="4 5">
    <name type="scientific">Tripterygium wilfordii</name>
    <name type="common">Thunder God vine</name>
    <dbReference type="NCBI Taxonomy" id="458696"/>
    <lineage>
        <taxon>Eukaryota</taxon>
        <taxon>Viridiplantae</taxon>
        <taxon>Streptophyta</taxon>
        <taxon>Embryophyta</taxon>
        <taxon>Tracheophyta</taxon>
        <taxon>Spermatophyta</taxon>
        <taxon>Magnoliopsida</taxon>
        <taxon>eudicotyledons</taxon>
        <taxon>Gunneridae</taxon>
        <taxon>Pentapetalae</taxon>
        <taxon>rosids</taxon>
        <taxon>fabids</taxon>
        <taxon>Celastrales</taxon>
        <taxon>Celastraceae</taxon>
        <taxon>Tripterygium</taxon>
    </lineage>
</organism>
<evidence type="ECO:0008006" key="6">
    <source>
        <dbReference type="Google" id="ProtNLM"/>
    </source>
</evidence>
<dbReference type="EMBL" id="JAAARO010000006">
    <property type="protein sequence ID" value="KAF5746686.1"/>
    <property type="molecule type" value="Genomic_DNA"/>
</dbReference>
<feature type="repeat" description="PPR" evidence="2">
    <location>
        <begin position="67"/>
        <end position="101"/>
    </location>
</feature>
<dbReference type="PANTHER" id="PTHR47926:SF424">
    <property type="entry name" value="PENTACOTRIPEPTIDE-REPEAT REGION OF PRORP DOMAIN-CONTAINING PROTEIN"/>
    <property type="match status" value="1"/>
</dbReference>
<dbReference type="NCBIfam" id="TIGR00756">
    <property type="entry name" value="PPR"/>
    <property type="match status" value="4"/>
</dbReference>
<dbReference type="Pfam" id="PF13041">
    <property type="entry name" value="PPR_2"/>
    <property type="match status" value="2"/>
</dbReference>
<keyword evidence="1" id="KW-0677">Repeat</keyword>
<comment type="caution">
    <text evidence="4">The sequence shown here is derived from an EMBL/GenBank/DDBJ whole genome shotgun (WGS) entry which is preliminary data.</text>
</comment>
<feature type="repeat" description="PPR" evidence="2">
    <location>
        <begin position="334"/>
        <end position="368"/>
    </location>
</feature>
<protein>
    <recommendedName>
        <fullName evidence="6">Pentatricopeptide repeat-containing protein</fullName>
    </recommendedName>
</protein>
<accession>A0A7J7DKT6</accession>
<dbReference type="InterPro" id="IPR046960">
    <property type="entry name" value="PPR_At4g14850-like_plant"/>
</dbReference>
<keyword evidence="3" id="KW-0812">Transmembrane</keyword>
<dbReference type="InterPro" id="IPR046848">
    <property type="entry name" value="E_motif"/>
</dbReference>
<feature type="transmembrane region" description="Helical" evidence="3">
    <location>
        <begin position="230"/>
        <end position="251"/>
    </location>
</feature>
<dbReference type="PROSITE" id="PS51375">
    <property type="entry name" value="PPR"/>
    <property type="match status" value="4"/>
</dbReference>
<proteinExistence type="predicted"/>
<keyword evidence="3" id="KW-1133">Transmembrane helix</keyword>
<dbReference type="InterPro" id="IPR002885">
    <property type="entry name" value="PPR_rpt"/>
</dbReference>
<evidence type="ECO:0000313" key="5">
    <source>
        <dbReference type="Proteomes" id="UP000593562"/>
    </source>
</evidence>
<dbReference type="Gene3D" id="1.25.40.10">
    <property type="entry name" value="Tetratricopeptide repeat domain"/>
    <property type="match status" value="4"/>
</dbReference>
<dbReference type="FunFam" id="1.25.40.10:FF:000344">
    <property type="entry name" value="Pentatricopeptide repeat-containing protein"/>
    <property type="match status" value="1"/>
</dbReference>
<keyword evidence="5" id="KW-1185">Reference proteome</keyword>
<evidence type="ECO:0000256" key="2">
    <source>
        <dbReference type="PROSITE-ProRule" id="PRU00708"/>
    </source>
</evidence>
<name>A0A7J7DKT6_TRIWF</name>
<reference evidence="4 5" key="1">
    <citation type="journal article" date="2020" name="Nat. Commun.">
        <title>Genome of Tripterygium wilfordii and identification of cytochrome P450 involved in triptolide biosynthesis.</title>
        <authorList>
            <person name="Tu L."/>
            <person name="Su P."/>
            <person name="Zhang Z."/>
            <person name="Gao L."/>
            <person name="Wang J."/>
            <person name="Hu T."/>
            <person name="Zhou J."/>
            <person name="Zhang Y."/>
            <person name="Zhao Y."/>
            <person name="Liu Y."/>
            <person name="Song Y."/>
            <person name="Tong Y."/>
            <person name="Lu Y."/>
            <person name="Yang J."/>
            <person name="Xu C."/>
            <person name="Jia M."/>
            <person name="Peters R.J."/>
            <person name="Huang L."/>
            <person name="Gao W."/>
        </authorList>
    </citation>
    <scope>NUCLEOTIDE SEQUENCE [LARGE SCALE GENOMIC DNA]</scope>
    <source>
        <strain evidence="5">cv. XIE 37</strain>
        <tissue evidence="4">Leaf</tissue>
    </source>
</reference>
<dbReference type="Proteomes" id="UP000593562">
    <property type="component" value="Unassembled WGS sequence"/>
</dbReference>
<feature type="repeat" description="PPR" evidence="2">
    <location>
        <begin position="299"/>
        <end position="333"/>
    </location>
</feature>
<dbReference type="Pfam" id="PF01535">
    <property type="entry name" value="PPR"/>
    <property type="match status" value="6"/>
</dbReference>
<dbReference type="InParanoid" id="A0A7J7DKT6"/>
<evidence type="ECO:0000256" key="3">
    <source>
        <dbReference type="SAM" id="Phobius"/>
    </source>
</evidence>
<dbReference type="GO" id="GO:0009451">
    <property type="term" value="P:RNA modification"/>
    <property type="evidence" value="ECO:0007669"/>
    <property type="project" value="InterPro"/>
</dbReference>
<dbReference type="FunCoup" id="A0A7J7DKT6">
    <property type="interactions" value="94"/>
</dbReference>
<sequence length="617" mass="68751">MKRDILKLVTDGFYREALSLYSQHHSASLRPHIFTFPPLLKACAKLSSPLQGQILHSHLIRTGFNLNTYSSTALTDMYMKVNFLHDALKVFDEMSDRNLASFNALITGLSCNEYYLESFKVFGQLGVEGFRPNSVTVASMLSGCDNVEGGKQMHCLAFKLGVAMDLYVGTSLVTMYSNCVELVSTMKVFEDMPCRNVVTYNAVLSGLLHNEVPLTVLDVFKDMRASSDGVPNSVTLVCAISAIASLLFLYLGGQIHGLGVKIGLECDTMVGTALVDMYSKCGCWRWAYNVFTELNHNRTLISWNSIISGMMLNKQSENAVKLFEQLKFDGLEPDSATWNLMISGFAQLEEGVEAFKFFKKMQLSGVSPSLKCITSLLPVCSTLSALLCGKEIHGHAIRTDTSSEEFIATALIDMYMKCGCSFWARRIFDQFKVKPAYPVFWNAMISGYGRNGDCESAFEIFDQMQLEKVKPNSVTFVNVLSLCSHTGQVTRGWEAFRMMNEEYGLDPTSEHFGCMVDLLGRSGELNKARELIQEMPEPSNSVYASLLGACRSHLNFELGEEMALKLSELEPGNPTPFVILSNIYGELARWTDVERIRQRINERGLTKLSRLSTVGVT</sequence>
<evidence type="ECO:0000256" key="1">
    <source>
        <dbReference type="ARBA" id="ARBA00022737"/>
    </source>
</evidence>
<keyword evidence="3" id="KW-0472">Membrane</keyword>